<feature type="transmembrane region" description="Helical" evidence="1">
    <location>
        <begin position="6"/>
        <end position="24"/>
    </location>
</feature>
<evidence type="ECO:0000313" key="3">
    <source>
        <dbReference type="Proteomes" id="UP001595456"/>
    </source>
</evidence>
<dbReference type="RefSeq" id="WP_336925225.1">
    <property type="nucleotide sequence ID" value="NZ_JBANRO010000003.1"/>
</dbReference>
<dbReference type="EMBL" id="JBHRST010000009">
    <property type="protein sequence ID" value="MFC3097616.1"/>
    <property type="molecule type" value="Genomic_DNA"/>
</dbReference>
<organism evidence="2 3">
    <name type="scientific">Alteraurantiacibacter palmitatis</name>
    <dbReference type="NCBI Taxonomy" id="2054628"/>
    <lineage>
        <taxon>Bacteria</taxon>
        <taxon>Pseudomonadati</taxon>
        <taxon>Pseudomonadota</taxon>
        <taxon>Alphaproteobacteria</taxon>
        <taxon>Sphingomonadales</taxon>
        <taxon>Erythrobacteraceae</taxon>
        <taxon>Alteraurantiacibacter</taxon>
    </lineage>
</organism>
<feature type="transmembrane region" description="Helical" evidence="1">
    <location>
        <begin position="29"/>
        <end position="48"/>
    </location>
</feature>
<evidence type="ECO:0000313" key="2">
    <source>
        <dbReference type="EMBL" id="MFC3097616.1"/>
    </source>
</evidence>
<reference evidence="3" key="1">
    <citation type="journal article" date="2019" name="Int. J. Syst. Evol. Microbiol.">
        <title>The Global Catalogue of Microorganisms (GCM) 10K type strain sequencing project: providing services to taxonomists for standard genome sequencing and annotation.</title>
        <authorList>
            <consortium name="The Broad Institute Genomics Platform"/>
            <consortium name="The Broad Institute Genome Sequencing Center for Infectious Disease"/>
            <person name="Wu L."/>
            <person name="Ma J."/>
        </authorList>
    </citation>
    <scope>NUCLEOTIDE SEQUENCE [LARGE SCALE GENOMIC DNA]</scope>
    <source>
        <strain evidence="3">KCTC 52607</strain>
    </source>
</reference>
<proteinExistence type="predicted"/>
<evidence type="ECO:0000256" key="1">
    <source>
        <dbReference type="SAM" id="Phobius"/>
    </source>
</evidence>
<sequence>MNILHLLGGIAAGAAIGYFGGMALGGPTWAMVLAILLPAGVVIVSGGSTDAGSPWSGD</sequence>
<dbReference type="Proteomes" id="UP001595456">
    <property type="component" value="Unassembled WGS sequence"/>
</dbReference>
<keyword evidence="1" id="KW-0472">Membrane</keyword>
<name>A0ABV7E733_9SPHN</name>
<accession>A0ABV7E733</accession>
<protein>
    <submittedName>
        <fullName evidence="2">Uncharacterized protein</fullName>
    </submittedName>
</protein>
<keyword evidence="1" id="KW-1133">Transmembrane helix</keyword>
<gene>
    <name evidence="2" type="ORF">ACFODU_07340</name>
</gene>
<keyword evidence="1" id="KW-0812">Transmembrane</keyword>
<keyword evidence="3" id="KW-1185">Reference proteome</keyword>
<comment type="caution">
    <text evidence="2">The sequence shown here is derived from an EMBL/GenBank/DDBJ whole genome shotgun (WGS) entry which is preliminary data.</text>
</comment>